<gene>
    <name evidence="2" type="ORF">DFH08DRAFT_716322</name>
</gene>
<dbReference type="EMBL" id="JARIHO010000065">
    <property type="protein sequence ID" value="KAJ7314718.1"/>
    <property type="molecule type" value="Genomic_DNA"/>
</dbReference>
<feature type="non-terminal residue" evidence="2">
    <location>
        <position position="1"/>
    </location>
</feature>
<dbReference type="PROSITE" id="PS50088">
    <property type="entry name" value="ANK_REPEAT"/>
    <property type="match status" value="1"/>
</dbReference>
<accession>A0AAD6ZAR5</accession>
<reference evidence="2" key="1">
    <citation type="submission" date="2023-03" db="EMBL/GenBank/DDBJ databases">
        <title>Massive genome expansion in bonnet fungi (Mycena s.s.) driven by repeated elements and novel gene families across ecological guilds.</title>
        <authorList>
            <consortium name="Lawrence Berkeley National Laboratory"/>
            <person name="Harder C.B."/>
            <person name="Miyauchi S."/>
            <person name="Viragh M."/>
            <person name="Kuo A."/>
            <person name="Thoen E."/>
            <person name="Andreopoulos B."/>
            <person name="Lu D."/>
            <person name="Skrede I."/>
            <person name="Drula E."/>
            <person name="Henrissat B."/>
            <person name="Morin E."/>
            <person name="Kohler A."/>
            <person name="Barry K."/>
            <person name="LaButti K."/>
            <person name="Morin E."/>
            <person name="Salamov A."/>
            <person name="Lipzen A."/>
            <person name="Mereny Z."/>
            <person name="Hegedus B."/>
            <person name="Baldrian P."/>
            <person name="Stursova M."/>
            <person name="Weitz H."/>
            <person name="Taylor A."/>
            <person name="Grigoriev I.V."/>
            <person name="Nagy L.G."/>
            <person name="Martin F."/>
            <person name="Kauserud H."/>
        </authorList>
    </citation>
    <scope>NUCLEOTIDE SEQUENCE</scope>
    <source>
        <strain evidence="2">CBHHK002</strain>
    </source>
</reference>
<evidence type="ECO:0000256" key="1">
    <source>
        <dbReference type="PROSITE-ProRule" id="PRU00023"/>
    </source>
</evidence>
<evidence type="ECO:0000313" key="2">
    <source>
        <dbReference type="EMBL" id="KAJ7314718.1"/>
    </source>
</evidence>
<dbReference type="Gene3D" id="1.25.40.20">
    <property type="entry name" value="Ankyrin repeat-containing domain"/>
    <property type="match status" value="1"/>
</dbReference>
<name>A0AAD6ZAR5_9AGAR</name>
<organism evidence="2 3">
    <name type="scientific">Mycena albidolilacea</name>
    <dbReference type="NCBI Taxonomy" id="1033008"/>
    <lineage>
        <taxon>Eukaryota</taxon>
        <taxon>Fungi</taxon>
        <taxon>Dikarya</taxon>
        <taxon>Basidiomycota</taxon>
        <taxon>Agaricomycotina</taxon>
        <taxon>Agaricomycetes</taxon>
        <taxon>Agaricomycetidae</taxon>
        <taxon>Agaricales</taxon>
        <taxon>Marasmiineae</taxon>
        <taxon>Mycenaceae</taxon>
        <taxon>Mycena</taxon>
    </lineage>
</organism>
<sequence>AIGWLKWLHRKQANDTNSNAKGSPYGNALQAASENGHKTIVQLLLDHGANVNGEGEWHGSA</sequence>
<evidence type="ECO:0000313" key="3">
    <source>
        <dbReference type="Proteomes" id="UP001218218"/>
    </source>
</evidence>
<dbReference type="PROSITE" id="PS50297">
    <property type="entry name" value="ANK_REP_REGION"/>
    <property type="match status" value="1"/>
</dbReference>
<dbReference type="AlphaFoldDB" id="A0AAD6ZAR5"/>
<comment type="caution">
    <text evidence="2">The sequence shown here is derived from an EMBL/GenBank/DDBJ whole genome shotgun (WGS) entry which is preliminary data.</text>
</comment>
<dbReference type="InterPro" id="IPR002110">
    <property type="entry name" value="Ankyrin_rpt"/>
</dbReference>
<proteinExistence type="predicted"/>
<dbReference type="Pfam" id="PF12796">
    <property type="entry name" value="Ank_2"/>
    <property type="match status" value="1"/>
</dbReference>
<dbReference type="InterPro" id="IPR036770">
    <property type="entry name" value="Ankyrin_rpt-contain_sf"/>
</dbReference>
<dbReference type="Proteomes" id="UP001218218">
    <property type="component" value="Unassembled WGS sequence"/>
</dbReference>
<dbReference type="SUPFAM" id="SSF48403">
    <property type="entry name" value="Ankyrin repeat"/>
    <property type="match status" value="1"/>
</dbReference>
<keyword evidence="3" id="KW-1185">Reference proteome</keyword>
<feature type="repeat" description="ANK" evidence="1">
    <location>
        <begin position="27"/>
        <end position="56"/>
    </location>
</feature>
<protein>
    <recommendedName>
        <fullName evidence="4">Ankyrin</fullName>
    </recommendedName>
</protein>
<evidence type="ECO:0008006" key="4">
    <source>
        <dbReference type="Google" id="ProtNLM"/>
    </source>
</evidence>
<keyword evidence="1" id="KW-0040">ANK repeat</keyword>